<keyword evidence="2" id="KW-1133">Transmembrane helix</keyword>
<gene>
    <name evidence="3" type="ORF">Taro_004709</name>
</gene>
<proteinExistence type="predicted"/>
<dbReference type="PANTHER" id="PTHR36784">
    <property type="entry name" value="HISTONE-LYSINE N-METHYLTRANSFERASE"/>
    <property type="match status" value="1"/>
</dbReference>
<dbReference type="OrthoDB" id="1904339at2759"/>
<feature type="transmembrane region" description="Helical" evidence="2">
    <location>
        <begin position="266"/>
        <end position="287"/>
    </location>
</feature>
<dbReference type="Proteomes" id="UP000652761">
    <property type="component" value="Unassembled WGS sequence"/>
</dbReference>
<comment type="caution">
    <text evidence="3">The sequence shown here is derived from an EMBL/GenBank/DDBJ whole genome shotgun (WGS) entry which is preliminary data.</text>
</comment>
<name>A0A843TKV3_COLES</name>
<keyword evidence="4" id="KW-1185">Reference proteome</keyword>
<dbReference type="PANTHER" id="PTHR36784:SF1">
    <property type="entry name" value="HISTONE-LYSINE N-METHYLTRANSFERASE"/>
    <property type="match status" value="1"/>
</dbReference>
<organism evidence="3 4">
    <name type="scientific">Colocasia esculenta</name>
    <name type="common">Wild taro</name>
    <name type="synonym">Arum esculentum</name>
    <dbReference type="NCBI Taxonomy" id="4460"/>
    <lineage>
        <taxon>Eukaryota</taxon>
        <taxon>Viridiplantae</taxon>
        <taxon>Streptophyta</taxon>
        <taxon>Embryophyta</taxon>
        <taxon>Tracheophyta</taxon>
        <taxon>Spermatophyta</taxon>
        <taxon>Magnoliopsida</taxon>
        <taxon>Liliopsida</taxon>
        <taxon>Araceae</taxon>
        <taxon>Aroideae</taxon>
        <taxon>Colocasieae</taxon>
        <taxon>Colocasia</taxon>
    </lineage>
</organism>
<evidence type="ECO:0000313" key="4">
    <source>
        <dbReference type="Proteomes" id="UP000652761"/>
    </source>
</evidence>
<dbReference type="AlphaFoldDB" id="A0A843TKV3"/>
<evidence type="ECO:0000256" key="2">
    <source>
        <dbReference type="SAM" id="Phobius"/>
    </source>
</evidence>
<sequence length="393" mass="44019">MEIMLSEEKLAWMVLVPCGSDDGWYGFLRQPLDGLPIGLVAELLGYLEDMGGAGGQHVDPVLAAIDLVCQSSKGHLGTMASMSLGRDLFDGSLSLCTSRERERGSRGENMRMHDKEERQKVDSWMTSSHSGFGPDQARDDGPERPVGPSVAAALVFAVPCGCAGVGNTARLLGHAEAVMMELSRKWRKARRRGEHFDGEGEDGYSLPTSDDFRPLDTHEQMELVSSFESQHARQSRVWKVYSIFQQLRHPWELRYHAYFMDDLDTWIVISADCAAVLACLMAVKGLLRDPVSHPQWLLYSCYMGACLAIFWLYHMMRCFQLSPLTHAVLCQNTKITFIYVAKVPVGHHMASSWTFQWCLAVLVCGALACRVLGRHKKPAWFHVLLQDQLNPTL</sequence>
<feature type="region of interest" description="Disordered" evidence="1">
    <location>
        <begin position="99"/>
        <end position="146"/>
    </location>
</feature>
<feature type="transmembrane region" description="Helical" evidence="2">
    <location>
        <begin position="296"/>
        <end position="314"/>
    </location>
</feature>
<feature type="compositionally biased region" description="Basic and acidic residues" evidence="1">
    <location>
        <begin position="99"/>
        <end position="121"/>
    </location>
</feature>
<protein>
    <submittedName>
        <fullName evidence="3">Uncharacterized protein</fullName>
    </submittedName>
</protein>
<evidence type="ECO:0000256" key="1">
    <source>
        <dbReference type="SAM" id="MobiDB-lite"/>
    </source>
</evidence>
<feature type="transmembrane region" description="Helical" evidence="2">
    <location>
        <begin position="354"/>
        <end position="373"/>
    </location>
</feature>
<keyword evidence="2" id="KW-0472">Membrane</keyword>
<accession>A0A843TKV3</accession>
<dbReference type="EMBL" id="NMUH01000128">
    <property type="protein sequence ID" value="MQL72358.1"/>
    <property type="molecule type" value="Genomic_DNA"/>
</dbReference>
<evidence type="ECO:0000313" key="3">
    <source>
        <dbReference type="EMBL" id="MQL72358.1"/>
    </source>
</evidence>
<keyword evidence="2" id="KW-0812">Transmembrane</keyword>
<reference evidence="3" key="1">
    <citation type="submission" date="2017-07" db="EMBL/GenBank/DDBJ databases">
        <title>Taro Niue Genome Assembly and Annotation.</title>
        <authorList>
            <person name="Atibalentja N."/>
            <person name="Keating K."/>
            <person name="Fields C.J."/>
        </authorList>
    </citation>
    <scope>NUCLEOTIDE SEQUENCE</scope>
    <source>
        <strain evidence="3">Niue_2</strain>
        <tissue evidence="3">Leaf</tissue>
    </source>
</reference>